<keyword evidence="1" id="KW-1133">Transmembrane helix</keyword>
<proteinExistence type="predicted"/>
<evidence type="ECO:0000313" key="3">
    <source>
        <dbReference type="EMBL" id="KAK8939744.1"/>
    </source>
</evidence>
<dbReference type="InterPro" id="IPR051044">
    <property type="entry name" value="MAG_DAG_Lipase"/>
</dbReference>
<feature type="transmembrane region" description="Helical" evidence="1">
    <location>
        <begin position="14"/>
        <end position="33"/>
    </location>
</feature>
<sequence length="247" mass="27521">MDVDRDSVTPLTGALGQLMISYSAFCSFSLLPYPETKRARIAKKLAASGYGVFALDYPGYGLSDGLHGYIPSFDSLVDDVVEHFSKVKESVVGILILARALSGAPLTVSFLCPSDLLLVVSALQAAPSSCDYLCSFPLVLLRSTFCLRLLLRPPLLLLCVTAPLQASFVEIMYDPQHVDNLFYHIDFNDIVGNISLSQGLINRVSIQIERRQEFYYRWLTLEAEWCWRHNNVVGQHNLWGINLGATR</sequence>
<dbReference type="EMBL" id="JBBWWR010000020">
    <property type="protein sequence ID" value="KAK8939744.1"/>
    <property type="molecule type" value="Genomic_DNA"/>
</dbReference>
<evidence type="ECO:0000313" key="4">
    <source>
        <dbReference type="Proteomes" id="UP001412067"/>
    </source>
</evidence>
<dbReference type="InterPro" id="IPR022742">
    <property type="entry name" value="Hydrolase_4"/>
</dbReference>
<evidence type="ECO:0000256" key="1">
    <source>
        <dbReference type="SAM" id="Phobius"/>
    </source>
</evidence>
<accession>A0ABR2LGN9</accession>
<keyword evidence="1" id="KW-0472">Membrane</keyword>
<dbReference type="Gene3D" id="3.40.50.1820">
    <property type="entry name" value="alpha/beta hydrolase"/>
    <property type="match status" value="1"/>
</dbReference>
<keyword evidence="1" id="KW-0812">Transmembrane</keyword>
<name>A0ABR2LGN9_9ASPA</name>
<keyword evidence="4" id="KW-1185">Reference proteome</keyword>
<comment type="caution">
    <text evidence="3">The sequence shown here is derived from an EMBL/GenBank/DDBJ whole genome shotgun (WGS) entry which is preliminary data.</text>
</comment>
<dbReference type="Pfam" id="PF12146">
    <property type="entry name" value="Hydrolase_4"/>
    <property type="match status" value="1"/>
</dbReference>
<reference evidence="3 4" key="1">
    <citation type="journal article" date="2022" name="Nat. Plants">
        <title>Genomes of leafy and leafless Platanthera orchids illuminate the evolution of mycoheterotrophy.</title>
        <authorList>
            <person name="Li M.H."/>
            <person name="Liu K.W."/>
            <person name="Li Z."/>
            <person name="Lu H.C."/>
            <person name="Ye Q.L."/>
            <person name="Zhang D."/>
            <person name="Wang J.Y."/>
            <person name="Li Y.F."/>
            <person name="Zhong Z.M."/>
            <person name="Liu X."/>
            <person name="Yu X."/>
            <person name="Liu D.K."/>
            <person name="Tu X.D."/>
            <person name="Liu B."/>
            <person name="Hao Y."/>
            <person name="Liao X.Y."/>
            <person name="Jiang Y.T."/>
            <person name="Sun W.H."/>
            <person name="Chen J."/>
            <person name="Chen Y.Q."/>
            <person name="Ai Y."/>
            <person name="Zhai J.W."/>
            <person name="Wu S.S."/>
            <person name="Zhou Z."/>
            <person name="Hsiao Y.Y."/>
            <person name="Wu W.L."/>
            <person name="Chen Y.Y."/>
            <person name="Lin Y.F."/>
            <person name="Hsu J.L."/>
            <person name="Li C.Y."/>
            <person name="Wang Z.W."/>
            <person name="Zhao X."/>
            <person name="Zhong W.Y."/>
            <person name="Ma X.K."/>
            <person name="Ma L."/>
            <person name="Huang J."/>
            <person name="Chen G.Z."/>
            <person name="Huang M.Z."/>
            <person name="Huang L."/>
            <person name="Peng D.H."/>
            <person name="Luo Y.B."/>
            <person name="Zou S.Q."/>
            <person name="Chen S.P."/>
            <person name="Lan S."/>
            <person name="Tsai W.C."/>
            <person name="Van de Peer Y."/>
            <person name="Liu Z.J."/>
        </authorList>
    </citation>
    <scope>NUCLEOTIDE SEQUENCE [LARGE SCALE GENOMIC DNA]</scope>
    <source>
        <strain evidence="3">Lor288</strain>
    </source>
</reference>
<dbReference type="Proteomes" id="UP001412067">
    <property type="component" value="Unassembled WGS sequence"/>
</dbReference>
<organism evidence="3 4">
    <name type="scientific">Platanthera guangdongensis</name>
    <dbReference type="NCBI Taxonomy" id="2320717"/>
    <lineage>
        <taxon>Eukaryota</taxon>
        <taxon>Viridiplantae</taxon>
        <taxon>Streptophyta</taxon>
        <taxon>Embryophyta</taxon>
        <taxon>Tracheophyta</taxon>
        <taxon>Spermatophyta</taxon>
        <taxon>Magnoliopsida</taxon>
        <taxon>Liliopsida</taxon>
        <taxon>Asparagales</taxon>
        <taxon>Orchidaceae</taxon>
        <taxon>Orchidoideae</taxon>
        <taxon>Orchideae</taxon>
        <taxon>Orchidinae</taxon>
        <taxon>Platanthera</taxon>
    </lineage>
</organism>
<gene>
    <name evidence="3" type="ORF">KSP40_PGU022521</name>
</gene>
<dbReference type="InterPro" id="IPR029058">
    <property type="entry name" value="AB_hydrolase_fold"/>
</dbReference>
<feature type="domain" description="Serine aminopeptidase S33" evidence="2">
    <location>
        <begin position="39"/>
        <end position="90"/>
    </location>
</feature>
<dbReference type="SUPFAM" id="SSF53474">
    <property type="entry name" value="alpha/beta-Hydrolases"/>
    <property type="match status" value="1"/>
</dbReference>
<evidence type="ECO:0000259" key="2">
    <source>
        <dbReference type="Pfam" id="PF12146"/>
    </source>
</evidence>
<dbReference type="PANTHER" id="PTHR11614">
    <property type="entry name" value="PHOSPHOLIPASE-RELATED"/>
    <property type="match status" value="1"/>
</dbReference>
<protein>
    <recommendedName>
        <fullName evidence="2">Serine aminopeptidase S33 domain-containing protein</fullName>
    </recommendedName>
</protein>